<dbReference type="InterPro" id="IPR052155">
    <property type="entry name" value="Biofilm_reg_signaling"/>
</dbReference>
<keyword evidence="2" id="KW-0812">Transmembrane</keyword>
<proteinExistence type="predicted"/>
<keyword evidence="6" id="KW-1185">Reference proteome</keyword>
<sequence length="648" mass="72148">MLSTNKGIRKALPILTLTFFLFALLLVWCFFTLTHSSYFHQLNMRHFKYTTELTTLIYAPSNEISHSQPIDTQALRQTLINLRQQPQDCLSMVTKTDAFIMKMIGTDSIISICERDVATGNKSLAYLTDFEQGNISREMLQQQLVNALNEFSANSSEFEKPVAQTVHFISTVTLSVIILSSLVVLAFALFISRAVASGLTNREEAMKALAHSEARNKQLAYTDLLTGLPNRNLLDHTIDTAIKSAERNDLQFAVMFVDLDRFKDVNDTLGHTIGDKLLVIMAKRIADAVRSTDHVVRFGGDEFVAVTDGFESVETIDYIAHKIIDAIKQPVKLTDSGNDSYITASIGVACYPQNGLNATLLLKHADTAMYQAKRAGKNRYKAFDRLSALKQNRKLKLVDQLHHAISNNELSVVYQPIVRLADGMTVGSEALLRWTNSDNEAISPAEFIPIAEHSGQILDIGYWVLEQACMQCKKWHNEGAPHHAMAINVSSHQLKDPHFTRRLASILTELSLPASFIHLEVTENSAITEDQASVATLHHLAGLGTKLLLDDFGTGYSCLSYLKDLPFHILKIDKSFMPADNTIASTIIAMGHEMNRPIVAEGIETMPCYAHLKALNCQYGQGFLFQKPVPPHQFDTSKRYACITSVLA</sequence>
<dbReference type="Gene3D" id="3.30.70.270">
    <property type="match status" value="1"/>
</dbReference>
<dbReference type="InterPro" id="IPR029787">
    <property type="entry name" value="Nucleotide_cyclase"/>
</dbReference>
<dbReference type="FunFam" id="3.30.70.270:FF:000001">
    <property type="entry name" value="Diguanylate cyclase domain protein"/>
    <property type="match status" value="1"/>
</dbReference>
<dbReference type="SMART" id="SM00052">
    <property type="entry name" value="EAL"/>
    <property type="match status" value="1"/>
</dbReference>
<dbReference type="PROSITE" id="PS50883">
    <property type="entry name" value="EAL"/>
    <property type="match status" value="1"/>
</dbReference>
<feature type="domain" description="GGDEF" evidence="4">
    <location>
        <begin position="250"/>
        <end position="385"/>
    </location>
</feature>
<dbReference type="InterPro" id="IPR035919">
    <property type="entry name" value="EAL_sf"/>
</dbReference>
<keyword evidence="2" id="KW-1133">Transmembrane helix</keyword>
<dbReference type="SMART" id="SM00267">
    <property type="entry name" value="GGDEF"/>
    <property type="match status" value="1"/>
</dbReference>
<dbReference type="RefSeq" id="WP_163087227.1">
    <property type="nucleotide sequence ID" value="NZ_JAAAWN010000023.1"/>
</dbReference>
<evidence type="ECO:0000313" key="5">
    <source>
        <dbReference type="EMBL" id="NDV92478.1"/>
    </source>
</evidence>
<reference evidence="5 6" key="1">
    <citation type="submission" date="2020-01" db="EMBL/GenBank/DDBJ databases">
        <authorList>
            <person name="Chen J."/>
            <person name="Zhu S."/>
            <person name="Yang J."/>
        </authorList>
    </citation>
    <scope>NUCLEOTIDE SEQUENCE [LARGE SCALE GENOMIC DNA]</scope>
    <source>
        <strain evidence="5 6">345S023</strain>
    </source>
</reference>
<name>A0A7X5RLW6_9ALTE</name>
<dbReference type="PROSITE" id="PS50887">
    <property type="entry name" value="GGDEF"/>
    <property type="match status" value="1"/>
</dbReference>
<evidence type="ECO:0000256" key="1">
    <source>
        <dbReference type="ARBA" id="ARBA00001946"/>
    </source>
</evidence>
<dbReference type="CDD" id="cd01948">
    <property type="entry name" value="EAL"/>
    <property type="match status" value="1"/>
</dbReference>
<dbReference type="SUPFAM" id="SSF55073">
    <property type="entry name" value="Nucleotide cyclase"/>
    <property type="match status" value="1"/>
</dbReference>
<gene>
    <name evidence="5" type="ORF">GTH32_14975</name>
</gene>
<dbReference type="InterPro" id="IPR001633">
    <property type="entry name" value="EAL_dom"/>
</dbReference>
<dbReference type="EMBL" id="JAAAWN010000023">
    <property type="protein sequence ID" value="NDV92478.1"/>
    <property type="molecule type" value="Genomic_DNA"/>
</dbReference>
<dbReference type="InterPro" id="IPR000160">
    <property type="entry name" value="GGDEF_dom"/>
</dbReference>
<protein>
    <submittedName>
        <fullName evidence="5">EAL domain-containing protein</fullName>
    </submittedName>
</protein>
<dbReference type="GO" id="GO:0003824">
    <property type="term" value="F:catalytic activity"/>
    <property type="evidence" value="ECO:0007669"/>
    <property type="project" value="UniProtKB-ARBA"/>
</dbReference>
<evidence type="ECO:0000259" key="4">
    <source>
        <dbReference type="PROSITE" id="PS50887"/>
    </source>
</evidence>
<dbReference type="PANTHER" id="PTHR44757">
    <property type="entry name" value="DIGUANYLATE CYCLASE DGCP"/>
    <property type="match status" value="1"/>
</dbReference>
<comment type="caution">
    <text evidence="5">The sequence shown here is derived from an EMBL/GenBank/DDBJ whole genome shotgun (WGS) entry which is preliminary data.</text>
</comment>
<evidence type="ECO:0000313" key="6">
    <source>
        <dbReference type="Proteomes" id="UP000470213"/>
    </source>
</evidence>
<feature type="transmembrane region" description="Helical" evidence="2">
    <location>
        <begin position="168"/>
        <end position="192"/>
    </location>
</feature>
<dbReference type="SUPFAM" id="SSF141868">
    <property type="entry name" value="EAL domain-like"/>
    <property type="match status" value="1"/>
</dbReference>
<dbReference type="PANTHER" id="PTHR44757:SF2">
    <property type="entry name" value="BIOFILM ARCHITECTURE MAINTENANCE PROTEIN MBAA"/>
    <property type="match status" value="1"/>
</dbReference>
<dbReference type="InterPro" id="IPR043128">
    <property type="entry name" value="Rev_trsase/Diguanyl_cyclase"/>
</dbReference>
<comment type="cofactor">
    <cofactor evidence="1">
        <name>Mg(2+)</name>
        <dbReference type="ChEBI" id="CHEBI:18420"/>
    </cofactor>
</comment>
<dbReference type="NCBIfam" id="TIGR00254">
    <property type="entry name" value="GGDEF"/>
    <property type="match status" value="1"/>
</dbReference>
<dbReference type="Pfam" id="PF00990">
    <property type="entry name" value="GGDEF"/>
    <property type="match status" value="1"/>
</dbReference>
<dbReference type="Gene3D" id="3.20.20.450">
    <property type="entry name" value="EAL domain"/>
    <property type="match status" value="1"/>
</dbReference>
<dbReference type="Pfam" id="PF00563">
    <property type="entry name" value="EAL"/>
    <property type="match status" value="1"/>
</dbReference>
<accession>A0A7X5RLW6</accession>
<feature type="transmembrane region" description="Helical" evidence="2">
    <location>
        <begin position="12"/>
        <end position="33"/>
    </location>
</feature>
<evidence type="ECO:0000259" key="3">
    <source>
        <dbReference type="PROSITE" id="PS50883"/>
    </source>
</evidence>
<organism evidence="5 6">
    <name type="scientific">Alteromonas profundi</name>
    <dbReference type="NCBI Taxonomy" id="2696062"/>
    <lineage>
        <taxon>Bacteria</taxon>
        <taxon>Pseudomonadati</taxon>
        <taxon>Pseudomonadota</taxon>
        <taxon>Gammaproteobacteria</taxon>
        <taxon>Alteromonadales</taxon>
        <taxon>Alteromonadaceae</taxon>
        <taxon>Alteromonas/Salinimonas group</taxon>
        <taxon>Alteromonas</taxon>
    </lineage>
</organism>
<evidence type="ECO:0000256" key="2">
    <source>
        <dbReference type="SAM" id="Phobius"/>
    </source>
</evidence>
<dbReference type="Proteomes" id="UP000470213">
    <property type="component" value="Unassembled WGS sequence"/>
</dbReference>
<keyword evidence="2" id="KW-0472">Membrane</keyword>
<feature type="domain" description="EAL" evidence="3">
    <location>
        <begin position="394"/>
        <end position="642"/>
    </location>
</feature>
<dbReference type="CDD" id="cd01949">
    <property type="entry name" value="GGDEF"/>
    <property type="match status" value="1"/>
</dbReference>
<dbReference type="AlphaFoldDB" id="A0A7X5RLW6"/>